<feature type="domain" description="N-acetyltransferase" evidence="1">
    <location>
        <begin position="14"/>
        <end position="200"/>
    </location>
</feature>
<protein>
    <submittedName>
        <fullName evidence="2">GNAT family N-acetyltransferase</fullName>
    </submittedName>
</protein>
<gene>
    <name evidence="2" type="ORF">BRM3_13710</name>
</gene>
<accession>A0ABY6G1X1</accession>
<dbReference type="Gene3D" id="3.40.630.30">
    <property type="match status" value="1"/>
</dbReference>
<dbReference type="PROSITE" id="PS51186">
    <property type="entry name" value="GNAT"/>
    <property type="match status" value="1"/>
</dbReference>
<sequence length="211" mass="23356">MPSTWPIELRDREIELRPLRRTDRRAFERLRADNRAWLAPWDATDPDPDARRPPFAQMVRWAAEAGRRGTGLSLVIVVDGRLAGQVTAGPILHGAQSSATLGYWIDRRLAGRGIVPRAVALLIDHCFADLGLHRIEVGIRPENTASLRVAEKLHLRDEGLRRALIHVDGAWRDHRGFALTADEVATDATGRGVLARLIREAEAPGGDARGL</sequence>
<proteinExistence type="predicted"/>
<reference evidence="2" key="1">
    <citation type="submission" date="2022-10" db="EMBL/GenBank/DDBJ databases">
        <title>Whole-Genome Sequencing of Brachybacterium huguangmaarense BRM-3, Isolated from Betula schmidtii.</title>
        <authorList>
            <person name="Haam D."/>
        </authorList>
    </citation>
    <scope>NUCLEOTIDE SEQUENCE</scope>
    <source>
        <strain evidence="2">BRM-3</strain>
    </source>
</reference>
<dbReference type="PANTHER" id="PTHR43441">
    <property type="entry name" value="RIBOSOMAL-PROTEIN-SERINE ACETYLTRANSFERASE"/>
    <property type="match status" value="1"/>
</dbReference>
<evidence type="ECO:0000259" key="1">
    <source>
        <dbReference type="PROSITE" id="PS51186"/>
    </source>
</evidence>
<dbReference type="PANTHER" id="PTHR43441:SF2">
    <property type="entry name" value="FAMILY ACETYLTRANSFERASE, PUTATIVE (AFU_ORTHOLOGUE AFUA_7G00850)-RELATED"/>
    <property type="match status" value="1"/>
</dbReference>
<dbReference type="InterPro" id="IPR016181">
    <property type="entry name" value="Acyl_CoA_acyltransferase"/>
</dbReference>
<dbReference type="Proteomes" id="UP001164305">
    <property type="component" value="Chromosome"/>
</dbReference>
<evidence type="ECO:0000313" key="2">
    <source>
        <dbReference type="EMBL" id="UYG16636.1"/>
    </source>
</evidence>
<dbReference type="Pfam" id="PF13302">
    <property type="entry name" value="Acetyltransf_3"/>
    <property type="match status" value="1"/>
</dbReference>
<evidence type="ECO:0000313" key="3">
    <source>
        <dbReference type="Proteomes" id="UP001164305"/>
    </source>
</evidence>
<dbReference type="InterPro" id="IPR051908">
    <property type="entry name" value="Ribosomal_N-acetyltransferase"/>
</dbReference>
<dbReference type="InterPro" id="IPR000182">
    <property type="entry name" value="GNAT_dom"/>
</dbReference>
<dbReference type="EMBL" id="CP107020">
    <property type="protein sequence ID" value="UYG16636.1"/>
    <property type="molecule type" value="Genomic_DNA"/>
</dbReference>
<dbReference type="RefSeq" id="WP_263593849.1">
    <property type="nucleotide sequence ID" value="NZ_CP107020.1"/>
</dbReference>
<name>A0ABY6G1X1_9MICO</name>
<dbReference type="SUPFAM" id="SSF55729">
    <property type="entry name" value="Acyl-CoA N-acyltransferases (Nat)"/>
    <property type="match status" value="1"/>
</dbReference>
<organism evidence="2 3">
    <name type="scientific">Brachybacterium huguangmaarense</name>
    <dbReference type="NCBI Taxonomy" id="1652028"/>
    <lineage>
        <taxon>Bacteria</taxon>
        <taxon>Bacillati</taxon>
        <taxon>Actinomycetota</taxon>
        <taxon>Actinomycetes</taxon>
        <taxon>Micrococcales</taxon>
        <taxon>Dermabacteraceae</taxon>
        <taxon>Brachybacterium</taxon>
    </lineage>
</organism>
<keyword evidence="3" id="KW-1185">Reference proteome</keyword>